<evidence type="ECO:0000313" key="3">
    <source>
        <dbReference type="Proteomes" id="UP000252631"/>
    </source>
</evidence>
<reference evidence="2 3" key="1">
    <citation type="submission" date="2017-08" db="EMBL/GenBank/DDBJ databases">
        <authorList>
            <person name="de Groot N.N."/>
        </authorList>
    </citation>
    <scope>NUCLEOTIDE SEQUENCE [LARGE SCALE GENOMIC DNA]</scope>
    <source>
        <strain evidence="2 3">JA575</strain>
    </source>
</reference>
<protein>
    <submittedName>
        <fullName evidence="2">Uncharacterized protein</fullName>
    </submittedName>
</protein>
<keyword evidence="4" id="KW-1185">Reference proteome</keyword>
<reference evidence="1 4" key="2">
    <citation type="submission" date="2018-07" db="EMBL/GenBank/DDBJ databases">
        <title>Genomic Encyclopedia of Archaeal and Bacterial Type Strains, Phase II (KMG-II): from individual species to whole genera.</title>
        <authorList>
            <person name="Goeker M."/>
        </authorList>
    </citation>
    <scope>NUCLEOTIDE SEQUENCE [LARGE SCALE GENOMIC DNA]</scope>
    <source>
        <strain evidence="1 4">JA575</strain>
    </source>
</reference>
<organism evidence="2 3">
    <name type="scientific">Rhodopseudomonas pentothenatexigens</name>
    <dbReference type="NCBI Taxonomy" id="999699"/>
    <lineage>
        <taxon>Bacteria</taxon>
        <taxon>Pseudomonadati</taxon>
        <taxon>Pseudomonadota</taxon>
        <taxon>Alphaproteobacteria</taxon>
        <taxon>Hyphomicrobiales</taxon>
        <taxon>Nitrobacteraceae</taxon>
        <taxon>Rhodopseudomonas</taxon>
    </lineage>
</organism>
<dbReference type="OrthoDB" id="8245423at2"/>
<sequence length="94" mass="10663">MPQIWVTYDELAEIMGCDHAGAREAVAAIPLDCRKSRDGHTRAKLSPWLTEVFFDRLLQKRLDRELATCAGNLRAMRERMEIRSSAAPKYQAAS</sequence>
<proteinExistence type="predicted"/>
<accession>A0A336JY20</accession>
<evidence type="ECO:0000313" key="2">
    <source>
        <dbReference type="EMBL" id="SSW90881.1"/>
    </source>
</evidence>
<dbReference type="AlphaFoldDB" id="A0A336JY20"/>
<dbReference type="RefSeq" id="WP_147270235.1">
    <property type="nucleotide sequence ID" value="NZ_QRDT01000009.1"/>
</dbReference>
<evidence type="ECO:0000313" key="1">
    <source>
        <dbReference type="EMBL" id="RED35191.1"/>
    </source>
</evidence>
<evidence type="ECO:0000313" key="4">
    <source>
        <dbReference type="Proteomes" id="UP000256343"/>
    </source>
</evidence>
<name>A0A336JY20_9BRAD</name>
<dbReference type="Proteomes" id="UP000256343">
    <property type="component" value="Unassembled WGS sequence"/>
</dbReference>
<dbReference type="EMBL" id="QRDT01000009">
    <property type="protein sequence ID" value="RED35191.1"/>
    <property type="molecule type" value="Genomic_DNA"/>
</dbReference>
<gene>
    <name evidence="1" type="ORF">BJ125_10935</name>
    <name evidence="2" type="ORF">SAMN05892882_10935</name>
</gene>
<dbReference type="Proteomes" id="UP000252631">
    <property type="component" value="Unassembled WGS sequence"/>
</dbReference>
<dbReference type="EMBL" id="UFQQ01000009">
    <property type="protein sequence ID" value="SSW90881.1"/>
    <property type="molecule type" value="Genomic_DNA"/>
</dbReference>